<sequence length="138" mass="16035">MSGIKKLRLITEKVADFQFGDFKFIIDFKYSIEIDTISLFDEHNYSILDISFILIPKDKLKKFKVTIRFKKLGSLQLSAGGTAIQLSGFEILDISDRGWDSVKYLVRDYEYEEGLKFYCNDIEIIAIEEIEDIDLIVD</sequence>
<keyword evidence="2" id="KW-1185">Reference proteome</keyword>
<protein>
    <recommendedName>
        <fullName evidence="3">Immunity protein 50</fullName>
    </recommendedName>
</protein>
<evidence type="ECO:0008006" key="3">
    <source>
        <dbReference type="Google" id="ProtNLM"/>
    </source>
</evidence>
<name>A0ABS4JAT5_9BACL</name>
<reference evidence="1 2" key="1">
    <citation type="submission" date="2021-03" db="EMBL/GenBank/DDBJ databases">
        <title>Genomic Encyclopedia of Type Strains, Phase IV (KMG-IV): sequencing the most valuable type-strain genomes for metagenomic binning, comparative biology and taxonomic classification.</title>
        <authorList>
            <person name="Goeker M."/>
        </authorList>
    </citation>
    <scope>NUCLEOTIDE SEQUENCE [LARGE SCALE GENOMIC DNA]</scope>
    <source>
        <strain evidence="1 2">DSM 26048</strain>
    </source>
</reference>
<organism evidence="1 2">
    <name type="scientific">Paenibacillus eucommiae</name>
    <dbReference type="NCBI Taxonomy" id="1355755"/>
    <lineage>
        <taxon>Bacteria</taxon>
        <taxon>Bacillati</taxon>
        <taxon>Bacillota</taxon>
        <taxon>Bacilli</taxon>
        <taxon>Bacillales</taxon>
        <taxon>Paenibacillaceae</taxon>
        <taxon>Paenibacillus</taxon>
    </lineage>
</organism>
<evidence type="ECO:0000313" key="2">
    <source>
        <dbReference type="Proteomes" id="UP001519287"/>
    </source>
</evidence>
<accession>A0ABS4JAT5</accession>
<dbReference type="EMBL" id="JAGGLB010000062">
    <property type="protein sequence ID" value="MBP1996958.1"/>
    <property type="molecule type" value="Genomic_DNA"/>
</dbReference>
<comment type="caution">
    <text evidence="1">The sequence shown here is derived from an EMBL/GenBank/DDBJ whole genome shotgun (WGS) entry which is preliminary data.</text>
</comment>
<proteinExistence type="predicted"/>
<dbReference type="Proteomes" id="UP001519287">
    <property type="component" value="Unassembled WGS sequence"/>
</dbReference>
<evidence type="ECO:0000313" key="1">
    <source>
        <dbReference type="EMBL" id="MBP1996958.1"/>
    </source>
</evidence>
<gene>
    <name evidence="1" type="ORF">J2Z66_008636</name>
</gene>
<dbReference type="RefSeq" id="WP_209979851.1">
    <property type="nucleotide sequence ID" value="NZ_JAGGLB010000062.1"/>
</dbReference>